<reference evidence="8" key="1">
    <citation type="submission" date="2018-07" db="EMBL/GenBank/DDBJ databases">
        <title>Streptacidiphilus bronchialis DSM 106435 chromosome.</title>
        <authorList>
            <person name="Batra D."/>
            <person name="Gulvik C.A."/>
        </authorList>
    </citation>
    <scope>NUCLEOTIDE SEQUENCE [LARGE SCALE GENOMIC DNA]</scope>
    <source>
        <strain evidence="8">DSM 106435</strain>
    </source>
</reference>
<evidence type="ECO:0000259" key="5">
    <source>
        <dbReference type="Pfam" id="PF00389"/>
    </source>
</evidence>
<dbReference type="Pfam" id="PF02826">
    <property type="entry name" value="2-Hacid_dh_C"/>
    <property type="match status" value="1"/>
</dbReference>
<dbReference type="RefSeq" id="WP_111494569.1">
    <property type="nucleotide sequence ID" value="NZ_CP031264.1"/>
</dbReference>
<dbReference type="EMBL" id="CP031264">
    <property type="protein sequence ID" value="AXI76909.1"/>
    <property type="molecule type" value="Genomic_DNA"/>
</dbReference>
<gene>
    <name evidence="7" type="ORF">C7M71_005035</name>
</gene>
<evidence type="ECO:0000256" key="1">
    <source>
        <dbReference type="ARBA" id="ARBA00005854"/>
    </source>
</evidence>
<evidence type="ECO:0000256" key="4">
    <source>
        <dbReference type="RuleBase" id="RU003719"/>
    </source>
</evidence>
<accession>A0A345ST54</accession>
<dbReference type="Proteomes" id="UP000249340">
    <property type="component" value="Chromosome"/>
</dbReference>
<evidence type="ECO:0000313" key="7">
    <source>
        <dbReference type="EMBL" id="AXI76909.1"/>
    </source>
</evidence>
<evidence type="ECO:0000259" key="6">
    <source>
        <dbReference type="Pfam" id="PF02826"/>
    </source>
</evidence>
<feature type="domain" description="D-isomer specific 2-hydroxyacid dehydrogenase catalytic" evidence="5">
    <location>
        <begin position="53"/>
        <end position="310"/>
    </location>
</feature>
<sequence>MTPLRVLYHTGLLPGPELPPDLAGRAEAVEIPTEGPLPAGLTGEVLFTFNAATSNLDDALARGVRWVHLYGTGLDRADLPRLAAGGRTVTNSSGAGAIPISEWVLAVMLAHAKRLPESWGEPGEGRSWGGPYGIQGLHGKRLGLIGLGGIGSAVAVRALAFGMEVRALRRSGGPSPVPGVQVVGGLAEVLDGADHVVVTAPLTPATRGLLDAKAFGLMKPGAHLVNIARGAIVDQDALRAALGDGTVARASLDVVDPEPLPSGHWLWQHPSVRVSAHVSWEWERSRQVFADLFLDNLRRWLDGEPLHHVVDPAEGY</sequence>
<dbReference type="CDD" id="cd05300">
    <property type="entry name" value="2-Hacid_dh_1"/>
    <property type="match status" value="1"/>
</dbReference>
<dbReference type="AlphaFoldDB" id="A0A345ST54"/>
<dbReference type="GO" id="GO:0051287">
    <property type="term" value="F:NAD binding"/>
    <property type="evidence" value="ECO:0007669"/>
    <property type="project" value="InterPro"/>
</dbReference>
<dbReference type="OrthoDB" id="4324715at2"/>
<dbReference type="PANTHER" id="PTHR43333">
    <property type="entry name" value="2-HACID_DH_C DOMAIN-CONTAINING PROTEIN"/>
    <property type="match status" value="1"/>
</dbReference>
<organism evidence="7 8">
    <name type="scientific">Peterkaempfera bronchialis</name>
    <dbReference type="NCBI Taxonomy" id="2126346"/>
    <lineage>
        <taxon>Bacteria</taxon>
        <taxon>Bacillati</taxon>
        <taxon>Actinomycetota</taxon>
        <taxon>Actinomycetes</taxon>
        <taxon>Kitasatosporales</taxon>
        <taxon>Streptomycetaceae</taxon>
        <taxon>Peterkaempfera</taxon>
    </lineage>
</organism>
<protein>
    <submittedName>
        <fullName evidence="7">D-2-hydroxyacid dehydrogenase</fullName>
    </submittedName>
</protein>
<evidence type="ECO:0000256" key="2">
    <source>
        <dbReference type="ARBA" id="ARBA00023002"/>
    </source>
</evidence>
<dbReference type="SUPFAM" id="SSF51735">
    <property type="entry name" value="NAD(P)-binding Rossmann-fold domains"/>
    <property type="match status" value="1"/>
</dbReference>
<dbReference type="Pfam" id="PF00389">
    <property type="entry name" value="2-Hacid_dh"/>
    <property type="match status" value="1"/>
</dbReference>
<feature type="domain" description="D-isomer specific 2-hydroxyacid dehydrogenase NAD-binding" evidence="6">
    <location>
        <begin position="105"/>
        <end position="279"/>
    </location>
</feature>
<name>A0A345ST54_9ACTN</name>
<dbReference type="GO" id="GO:0016616">
    <property type="term" value="F:oxidoreductase activity, acting on the CH-OH group of donors, NAD or NADP as acceptor"/>
    <property type="evidence" value="ECO:0007669"/>
    <property type="project" value="InterPro"/>
</dbReference>
<dbReference type="InterPro" id="IPR036291">
    <property type="entry name" value="NAD(P)-bd_dom_sf"/>
</dbReference>
<proteinExistence type="inferred from homology"/>
<dbReference type="PANTHER" id="PTHR43333:SF1">
    <property type="entry name" value="D-ISOMER SPECIFIC 2-HYDROXYACID DEHYDROGENASE NAD-BINDING DOMAIN-CONTAINING PROTEIN"/>
    <property type="match status" value="1"/>
</dbReference>
<dbReference type="SUPFAM" id="SSF52283">
    <property type="entry name" value="Formate/glycerate dehydrogenase catalytic domain-like"/>
    <property type="match status" value="1"/>
</dbReference>
<dbReference type="Gene3D" id="3.40.50.720">
    <property type="entry name" value="NAD(P)-binding Rossmann-like Domain"/>
    <property type="match status" value="2"/>
</dbReference>
<evidence type="ECO:0000313" key="8">
    <source>
        <dbReference type="Proteomes" id="UP000249340"/>
    </source>
</evidence>
<dbReference type="KEGG" id="stri:C7M71_005035"/>
<keyword evidence="3" id="KW-0520">NAD</keyword>
<keyword evidence="8" id="KW-1185">Reference proteome</keyword>
<dbReference type="InterPro" id="IPR006140">
    <property type="entry name" value="D-isomer_DH_NAD-bd"/>
</dbReference>
<comment type="similarity">
    <text evidence="1 4">Belongs to the D-isomer specific 2-hydroxyacid dehydrogenase family.</text>
</comment>
<keyword evidence="2 4" id="KW-0560">Oxidoreductase</keyword>
<dbReference type="InterPro" id="IPR006139">
    <property type="entry name" value="D-isomer_2_OHA_DH_cat_dom"/>
</dbReference>
<evidence type="ECO:0000256" key="3">
    <source>
        <dbReference type="ARBA" id="ARBA00023027"/>
    </source>
</evidence>